<comment type="caution">
    <text evidence="3">The sequence shown here is derived from an EMBL/GenBank/DDBJ whole genome shotgun (WGS) entry which is preliminary data.</text>
</comment>
<evidence type="ECO:0000259" key="2">
    <source>
        <dbReference type="PROSITE" id="PS50127"/>
    </source>
</evidence>
<dbReference type="InterPro" id="IPR016135">
    <property type="entry name" value="UBQ-conjugating_enzyme/RWD"/>
</dbReference>
<keyword evidence="1" id="KW-0833">Ubl conjugation pathway</keyword>
<dbReference type="PROSITE" id="PS50127">
    <property type="entry name" value="UBC_2"/>
    <property type="match status" value="1"/>
</dbReference>
<dbReference type="SUPFAM" id="SSF54495">
    <property type="entry name" value="UBC-like"/>
    <property type="match status" value="1"/>
</dbReference>
<protein>
    <recommendedName>
        <fullName evidence="2">UBC core domain-containing protein</fullName>
    </recommendedName>
</protein>
<dbReference type="InterPro" id="IPR000608">
    <property type="entry name" value="UBC"/>
</dbReference>
<evidence type="ECO:0000313" key="3">
    <source>
        <dbReference type="EMBL" id="KAG2430814.1"/>
    </source>
</evidence>
<dbReference type="Proteomes" id="UP000650467">
    <property type="component" value="Unassembled WGS sequence"/>
</dbReference>
<evidence type="ECO:0000313" key="4">
    <source>
        <dbReference type="Proteomes" id="UP000650467"/>
    </source>
</evidence>
<sequence>MSVPVPRSFRLLEELDRGEKGFGDGTVSYGMEDPDDIHMRNWTGTIIGPANTVHDQRIYSLKIHCDLTYPEQAPKLWFKSRVNMGCVDQRDGRVDPTKFAMLGNWKREYTLEQLLTEIRRDMSSPLNRKAPQPPEGTMF</sequence>
<gene>
    <name evidence="3" type="ORF">HXX76_009790</name>
</gene>
<feature type="domain" description="UBC core" evidence="2">
    <location>
        <begin position="6"/>
        <end position="139"/>
    </location>
</feature>
<dbReference type="AlphaFoldDB" id="A0A835VYZ4"/>
<organism evidence="3 4">
    <name type="scientific">Chlamydomonas incerta</name>
    <dbReference type="NCBI Taxonomy" id="51695"/>
    <lineage>
        <taxon>Eukaryota</taxon>
        <taxon>Viridiplantae</taxon>
        <taxon>Chlorophyta</taxon>
        <taxon>core chlorophytes</taxon>
        <taxon>Chlorophyceae</taxon>
        <taxon>CS clade</taxon>
        <taxon>Chlamydomonadales</taxon>
        <taxon>Chlamydomonadaceae</taxon>
        <taxon>Chlamydomonas</taxon>
    </lineage>
</organism>
<keyword evidence="4" id="KW-1185">Reference proteome</keyword>
<reference evidence="3" key="1">
    <citation type="journal article" date="2020" name="bioRxiv">
        <title>Comparative genomics of Chlamydomonas.</title>
        <authorList>
            <person name="Craig R.J."/>
            <person name="Hasan A.R."/>
            <person name="Ness R.W."/>
            <person name="Keightley P.D."/>
        </authorList>
    </citation>
    <scope>NUCLEOTIDE SEQUENCE</scope>
    <source>
        <strain evidence="3">SAG 7.73</strain>
    </source>
</reference>
<dbReference type="PANTHER" id="PTHR24068">
    <property type="entry name" value="UBIQUITIN-CONJUGATING ENZYME E2"/>
    <property type="match status" value="1"/>
</dbReference>
<dbReference type="CDD" id="cd23807">
    <property type="entry name" value="UEV_UBE2V"/>
    <property type="match status" value="1"/>
</dbReference>
<name>A0A835VYZ4_CHLIN</name>
<dbReference type="Gene3D" id="3.10.110.10">
    <property type="entry name" value="Ubiquitin Conjugating Enzyme"/>
    <property type="match status" value="1"/>
</dbReference>
<dbReference type="SMART" id="SM00212">
    <property type="entry name" value="UBCc"/>
    <property type="match status" value="1"/>
</dbReference>
<dbReference type="EMBL" id="JAEHOC010000026">
    <property type="protein sequence ID" value="KAG2430814.1"/>
    <property type="molecule type" value="Genomic_DNA"/>
</dbReference>
<proteinExistence type="predicted"/>
<dbReference type="Pfam" id="PF00179">
    <property type="entry name" value="UQ_con"/>
    <property type="match status" value="1"/>
</dbReference>
<dbReference type="OrthoDB" id="6508832at2759"/>
<evidence type="ECO:0000256" key="1">
    <source>
        <dbReference type="ARBA" id="ARBA00022786"/>
    </source>
</evidence>
<accession>A0A835VYZ4</accession>
<dbReference type="FunFam" id="3.10.110.10:FF:000026">
    <property type="entry name" value="Ubiquitin-conjugating enzyme E2 variant"/>
    <property type="match status" value="1"/>
</dbReference>